<sequence length="874" mass="100815">MNLTAKLPLIRRSNDSRSSLRSTFGPMSLSMFSPKEKKENPIKFLRPSREGRGGSMETYKGPIGLDAKLEFVDTFRHLPMFTERNRIQKLEDTPNIAYLGEVSRRNLKPEPFGIVRRSGPETSIDIQRYGMGDTYAEAFSEGLSIVKDVETLNLKENRLTDSGASKILNKLTARNLKKIILSENRIGLKSITCLEKILNHIDSKIKVLELEKTHLSDKALETLCMLLIDNKRLVRLSLAKNNIGEGCAKPLKELMISNNTLKYLDLHWNQLGKGGAIEFCEGLGQNESLKHLDLSWNSLGRSNNLATAKALGRALNSQKFLQHVDLSHNYFNQKECEIIGDGLLENHRIYGIHMAGNDCHVDSKGYIIPVEYQNKTDQGHLHTRLLTMPRFKEHKISRLNCWICEKWVEVYFDWKPEISGQVSTGPIFIHIDCDNYKPSVTQEKNGIFSIKRMVPHGHIKFFFSADSKFMRSKEYKTKVLDTPIRLEFPTPDKKKFHINISKVNVIYIESEDWNPEGPEVKPRNDPKVREWTETIIEKIPWDFNTSTFKDYRFDTEEVLNKCINYDFDVSNIKDIITDSNERQEIQDSLASHYKLLTEAFKQLSATSGIELFNIGKNTLNEFLKKCNLFSTDFTMNDVAILWNLSNAPQAKGETFNAGNGLCRYEFAEFMVRLAIDRFYKNKKTKTIREALERLMNEYLIPGMKLFDQSSWRTDFYLVEDVDHVLKAFKPILEPVFVKYAASGKGPLDKINLHEFRMFCNDAGLNSDTFAMREIDMCFRQAMMTEIDEILDGDHLEMVYVEFVEGLARVADLLYMNLKDPEPLASKLLKVMPSVAKVCPDHVTKFFEWPSDETLFNMKYKKRYVSKYEYVHSSN</sequence>
<proteinExistence type="predicted"/>
<dbReference type="Proteomes" id="UP000187209">
    <property type="component" value="Unassembled WGS sequence"/>
</dbReference>
<dbReference type="PANTHER" id="PTHR24114:SF2">
    <property type="entry name" value="F-BOX DOMAIN-CONTAINING PROTEIN-RELATED"/>
    <property type="match status" value="1"/>
</dbReference>
<dbReference type="Gene3D" id="3.80.10.10">
    <property type="entry name" value="Ribonuclease Inhibitor"/>
    <property type="match status" value="1"/>
</dbReference>
<dbReference type="Pfam" id="PF13516">
    <property type="entry name" value="LRR_6"/>
    <property type="match status" value="3"/>
</dbReference>
<protein>
    <submittedName>
        <fullName evidence="2">Uncharacterized protein</fullName>
    </submittedName>
</protein>
<dbReference type="SMART" id="SM00368">
    <property type="entry name" value="LRR_RI"/>
    <property type="match status" value="5"/>
</dbReference>
<evidence type="ECO:0000256" key="1">
    <source>
        <dbReference type="SAM" id="MobiDB-lite"/>
    </source>
</evidence>
<gene>
    <name evidence="2" type="ORF">SteCoe_19933</name>
</gene>
<feature type="region of interest" description="Disordered" evidence="1">
    <location>
        <begin position="14"/>
        <end position="39"/>
    </location>
</feature>
<dbReference type="EMBL" id="MPUH01000447">
    <property type="protein sequence ID" value="OMJ79948.1"/>
    <property type="molecule type" value="Genomic_DNA"/>
</dbReference>
<dbReference type="OrthoDB" id="310894at2759"/>
<name>A0A1R2BT18_9CILI</name>
<dbReference type="InterPro" id="IPR001611">
    <property type="entry name" value="Leu-rich_rpt"/>
</dbReference>
<dbReference type="InterPro" id="IPR032675">
    <property type="entry name" value="LRR_dom_sf"/>
</dbReference>
<dbReference type="PANTHER" id="PTHR24114">
    <property type="entry name" value="LEUCINE RICH REPEAT FAMILY PROTEIN"/>
    <property type="match status" value="1"/>
</dbReference>
<evidence type="ECO:0000313" key="2">
    <source>
        <dbReference type="EMBL" id="OMJ79948.1"/>
    </source>
</evidence>
<comment type="caution">
    <text evidence="2">The sequence shown here is derived from an EMBL/GenBank/DDBJ whole genome shotgun (WGS) entry which is preliminary data.</text>
</comment>
<evidence type="ECO:0000313" key="3">
    <source>
        <dbReference type="Proteomes" id="UP000187209"/>
    </source>
</evidence>
<keyword evidence="3" id="KW-1185">Reference proteome</keyword>
<accession>A0A1R2BT18</accession>
<reference evidence="2 3" key="1">
    <citation type="submission" date="2016-11" db="EMBL/GenBank/DDBJ databases">
        <title>The macronuclear genome of Stentor coeruleus: a giant cell with tiny introns.</title>
        <authorList>
            <person name="Slabodnick M."/>
            <person name="Ruby J.G."/>
            <person name="Reiff S.B."/>
            <person name="Swart E.C."/>
            <person name="Gosai S."/>
            <person name="Prabakaran S."/>
            <person name="Witkowska E."/>
            <person name="Larue G.E."/>
            <person name="Fisher S."/>
            <person name="Freeman R.M."/>
            <person name="Gunawardena J."/>
            <person name="Chu W."/>
            <person name="Stover N.A."/>
            <person name="Gregory B.D."/>
            <person name="Nowacki M."/>
            <person name="Derisi J."/>
            <person name="Roy S.W."/>
            <person name="Marshall W.F."/>
            <person name="Sood P."/>
        </authorList>
    </citation>
    <scope>NUCLEOTIDE SEQUENCE [LARGE SCALE GENOMIC DNA]</scope>
    <source>
        <strain evidence="2">WM001</strain>
    </source>
</reference>
<organism evidence="2 3">
    <name type="scientific">Stentor coeruleus</name>
    <dbReference type="NCBI Taxonomy" id="5963"/>
    <lineage>
        <taxon>Eukaryota</taxon>
        <taxon>Sar</taxon>
        <taxon>Alveolata</taxon>
        <taxon>Ciliophora</taxon>
        <taxon>Postciliodesmatophora</taxon>
        <taxon>Heterotrichea</taxon>
        <taxon>Heterotrichida</taxon>
        <taxon>Stentoridae</taxon>
        <taxon>Stentor</taxon>
    </lineage>
</organism>
<dbReference type="InterPro" id="IPR052394">
    <property type="entry name" value="LRR-containing"/>
</dbReference>
<dbReference type="SUPFAM" id="SSF52047">
    <property type="entry name" value="RNI-like"/>
    <property type="match status" value="1"/>
</dbReference>
<dbReference type="AlphaFoldDB" id="A0A1R2BT18"/>